<gene>
    <name evidence="1" type="ORF">N3K66_006074</name>
</gene>
<evidence type="ECO:0000313" key="2">
    <source>
        <dbReference type="Proteomes" id="UP001163324"/>
    </source>
</evidence>
<sequence length="323" mass="36512">MTSPTIKLNSGHDMPVVGFGLWKVDNATCADTVYNAIKAGYRLFDGACDYGNEKECGEGVARAIKDGLVKREDLFIVSKLWQTFHDVDRVEPITRRQLSDWQVDYFDLFLIHFPVALEYVDPSVRYPPGWHYDGDKEIRWSKTTNEQTWGAMEGLVEKGLAKSIGVSNYQAQTLYDTLKYAKIRPATLQIELHPYLQQDQLVALAKAEGIAVTAYSSFGPTGFIELNMDSAKGASPLMEHDAIKAMAQKHNKTPAQILLRWATQRGLCVIPKTSRPEVMTQNLDCTGFDLAQEDMDRIAKMELNLKFNKPTNYFPTEKLWIFG</sequence>
<protein>
    <submittedName>
        <fullName evidence="1">Uncharacterized protein</fullName>
    </submittedName>
</protein>
<name>A0ACC0V135_9HYPO</name>
<keyword evidence="2" id="KW-1185">Reference proteome</keyword>
<accession>A0ACC0V135</accession>
<comment type="caution">
    <text evidence="1">The sequence shown here is derived from an EMBL/GenBank/DDBJ whole genome shotgun (WGS) entry which is preliminary data.</text>
</comment>
<proteinExistence type="predicted"/>
<reference evidence="1" key="1">
    <citation type="submission" date="2022-10" db="EMBL/GenBank/DDBJ databases">
        <title>Complete Genome of Trichothecium roseum strain YXFP-22015, a Plant Pathogen Isolated from Citrus.</title>
        <authorList>
            <person name="Wang Y."/>
            <person name="Zhu L."/>
        </authorList>
    </citation>
    <scope>NUCLEOTIDE SEQUENCE</scope>
    <source>
        <strain evidence="1">YXFP-22015</strain>
    </source>
</reference>
<organism evidence="1 2">
    <name type="scientific">Trichothecium roseum</name>
    <dbReference type="NCBI Taxonomy" id="47278"/>
    <lineage>
        <taxon>Eukaryota</taxon>
        <taxon>Fungi</taxon>
        <taxon>Dikarya</taxon>
        <taxon>Ascomycota</taxon>
        <taxon>Pezizomycotina</taxon>
        <taxon>Sordariomycetes</taxon>
        <taxon>Hypocreomycetidae</taxon>
        <taxon>Hypocreales</taxon>
        <taxon>Hypocreales incertae sedis</taxon>
        <taxon>Trichothecium</taxon>
    </lineage>
</organism>
<dbReference type="Proteomes" id="UP001163324">
    <property type="component" value="Chromosome 5"/>
</dbReference>
<dbReference type="EMBL" id="CM047944">
    <property type="protein sequence ID" value="KAI9899613.1"/>
    <property type="molecule type" value="Genomic_DNA"/>
</dbReference>
<evidence type="ECO:0000313" key="1">
    <source>
        <dbReference type="EMBL" id="KAI9899613.1"/>
    </source>
</evidence>